<dbReference type="InterPro" id="IPR002925">
    <property type="entry name" value="Dienelactn_hydro"/>
</dbReference>
<dbReference type="InterPro" id="IPR051049">
    <property type="entry name" value="Dienelactone_hydrolase-like"/>
</dbReference>
<proteinExistence type="predicted"/>
<dbReference type="EMBL" id="FMAE01000004">
    <property type="protein sequence ID" value="SCB27301.1"/>
    <property type="molecule type" value="Genomic_DNA"/>
</dbReference>
<dbReference type="GO" id="GO:0016787">
    <property type="term" value="F:hydrolase activity"/>
    <property type="evidence" value="ECO:0007669"/>
    <property type="project" value="InterPro"/>
</dbReference>
<dbReference type="RefSeq" id="WP_074447739.1">
    <property type="nucleotide sequence ID" value="NZ_FMAE01000004.1"/>
</dbReference>
<evidence type="ECO:0000313" key="2">
    <source>
        <dbReference type="EMBL" id="SCB27301.1"/>
    </source>
</evidence>
<organism evidence="2 3">
    <name type="scientific">Bradyrhizobium yuanmingense</name>
    <dbReference type="NCBI Taxonomy" id="108015"/>
    <lineage>
        <taxon>Bacteria</taxon>
        <taxon>Pseudomonadati</taxon>
        <taxon>Pseudomonadota</taxon>
        <taxon>Alphaproteobacteria</taxon>
        <taxon>Hyphomicrobiales</taxon>
        <taxon>Nitrobacteraceae</taxon>
        <taxon>Bradyrhizobium</taxon>
    </lineage>
</organism>
<dbReference type="PANTHER" id="PTHR46623">
    <property type="entry name" value="CARBOXYMETHYLENEBUTENOLIDASE-RELATED"/>
    <property type="match status" value="1"/>
</dbReference>
<dbReference type="SUPFAM" id="SSF53474">
    <property type="entry name" value="alpha/beta-Hydrolases"/>
    <property type="match status" value="1"/>
</dbReference>
<evidence type="ECO:0000313" key="3">
    <source>
        <dbReference type="Proteomes" id="UP000183174"/>
    </source>
</evidence>
<dbReference type="Pfam" id="PF01738">
    <property type="entry name" value="DLH"/>
    <property type="match status" value="1"/>
</dbReference>
<feature type="domain" description="Dienelactone hydrolase" evidence="1">
    <location>
        <begin position="15"/>
        <end position="245"/>
    </location>
</feature>
<dbReference type="Gene3D" id="3.40.50.1820">
    <property type="entry name" value="alpha/beta hydrolase"/>
    <property type="match status" value="1"/>
</dbReference>
<dbReference type="AlphaFoldDB" id="A0A1C3VHT1"/>
<dbReference type="Proteomes" id="UP000183174">
    <property type="component" value="Unassembled WGS sequence"/>
</dbReference>
<evidence type="ECO:0000259" key="1">
    <source>
        <dbReference type="Pfam" id="PF01738"/>
    </source>
</evidence>
<dbReference type="PANTHER" id="PTHR46623:SF10">
    <property type="entry name" value="CARBOXYMETHYLENEBUTENOLIDASE HOMOLOG"/>
    <property type="match status" value="1"/>
</dbReference>
<reference evidence="2 3" key="1">
    <citation type="submission" date="2016-08" db="EMBL/GenBank/DDBJ databases">
        <authorList>
            <person name="Seilhamer J.J."/>
        </authorList>
    </citation>
    <scope>NUCLEOTIDE SEQUENCE [LARGE SCALE GENOMIC DNA]</scope>
    <source>
        <strain evidence="2 3">CCBAU 10071</strain>
    </source>
</reference>
<protein>
    <submittedName>
        <fullName evidence="2">Carboxymethylenebutenolidase</fullName>
    </submittedName>
</protein>
<name>A0A1C3VHT1_9BRAD</name>
<sequence>MQEKVVDLKTKDGVMNTYVFHPDRPGPFPVIIFYMDSVGVREELSDMCRRLATVGYYVIMPNMYYRMVRCVDLDANRLWDPACADKLELMWKLNRHLTNTMVMDDTQVMFDFLANEPAARQGKTGCVGYCMSGRYVYRAMGVFPDRMAAGASVYGARLVTDQPDSAHLVTDKIKGEIYFALAEHDHYAPPEMLEQVSQAIKTAGIKGRMEYYPEAEHGFAFPTRRLYHKASTERHWERLFDLFQRNLN</sequence>
<dbReference type="InterPro" id="IPR029058">
    <property type="entry name" value="AB_hydrolase_fold"/>
</dbReference>
<gene>
    <name evidence="2" type="ORF">GA0061099_10045</name>
</gene>
<accession>A0A1C3VHT1</accession>